<comment type="caution">
    <text evidence="2">The sequence shown here is derived from an EMBL/GenBank/DDBJ whole genome shotgun (WGS) entry which is preliminary data.</text>
</comment>
<sequence length="194" mass="20788">MCSAIRGAGPGASTGRVQQIEFVNELTATGCPNTEEAFVVWSVQALGCLVGLDQHLYTTVTSDRLLGTQCQDCTAYALVTKEPTEYLHSGIHVVDDSSAVNVSFNYTATQQHKPQHKEKNKTGTNQTREQTTTLLRLFKNLSCNMGYAILMAPSAGRYHGWKSCMGLPPSSASLSGTLPAGTGRLAATTCQQVD</sequence>
<accession>A0ABD0LFS7</accession>
<organism evidence="2 3">
    <name type="scientific">Batillaria attramentaria</name>
    <dbReference type="NCBI Taxonomy" id="370345"/>
    <lineage>
        <taxon>Eukaryota</taxon>
        <taxon>Metazoa</taxon>
        <taxon>Spiralia</taxon>
        <taxon>Lophotrochozoa</taxon>
        <taxon>Mollusca</taxon>
        <taxon>Gastropoda</taxon>
        <taxon>Caenogastropoda</taxon>
        <taxon>Sorbeoconcha</taxon>
        <taxon>Cerithioidea</taxon>
        <taxon>Batillariidae</taxon>
        <taxon>Batillaria</taxon>
    </lineage>
</organism>
<keyword evidence="3" id="KW-1185">Reference proteome</keyword>
<dbReference type="Proteomes" id="UP001519460">
    <property type="component" value="Unassembled WGS sequence"/>
</dbReference>
<evidence type="ECO:0000256" key="1">
    <source>
        <dbReference type="SAM" id="MobiDB-lite"/>
    </source>
</evidence>
<dbReference type="EMBL" id="JACVVK020000052">
    <property type="protein sequence ID" value="KAK7498319.1"/>
    <property type="molecule type" value="Genomic_DNA"/>
</dbReference>
<gene>
    <name evidence="2" type="ORF">BaRGS_00010579</name>
</gene>
<name>A0ABD0LFS7_9CAEN</name>
<dbReference type="AlphaFoldDB" id="A0ABD0LFS7"/>
<proteinExistence type="predicted"/>
<evidence type="ECO:0000313" key="2">
    <source>
        <dbReference type="EMBL" id="KAK7498319.1"/>
    </source>
</evidence>
<reference evidence="2 3" key="1">
    <citation type="journal article" date="2023" name="Sci. Data">
        <title>Genome assembly of the Korean intertidal mud-creeper Batillaria attramentaria.</title>
        <authorList>
            <person name="Patra A.K."/>
            <person name="Ho P.T."/>
            <person name="Jun S."/>
            <person name="Lee S.J."/>
            <person name="Kim Y."/>
            <person name="Won Y.J."/>
        </authorList>
    </citation>
    <scope>NUCLEOTIDE SEQUENCE [LARGE SCALE GENOMIC DNA]</scope>
    <source>
        <strain evidence="2">Wonlab-2016</strain>
    </source>
</reference>
<feature type="region of interest" description="Disordered" evidence="1">
    <location>
        <begin position="109"/>
        <end position="129"/>
    </location>
</feature>
<protein>
    <submittedName>
        <fullName evidence="2">Uncharacterized protein</fullName>
    </submittedName>
</protein>
<evidence type="ECO:0000313" key="3">
    <source>
        <dbReference type="Proteomes" id="UP001519460"/>
    </source>
</evidence>